<dbReference type="PaxDb" id="8022-A0A060ZA26"/>
<evidence type="ECO:0000313" key="2">
    <source>
        <dbReference type="Proteomes" id="UP000193380"/>
    </source>
</evidence>
<sequence length="51" mass="5790">MDMSTTSGSVYVQHNIQPFISAKPFNRPTKSSAPFQVGMRRYRHSESIQTS</sequence>
<proteinExistence type="predicted"/>
<reference evidence="1" key="1">
    <citation type="journal article" date="2014" name="Nat. Commun.">
        <title>The rainbow trout genome provides novel insights into evolution after whole-genome duplication in vertebrates.</title>
        <authorList>
            <person name="Berthelot C."/>
            <person name="Brunet F."/>
            <person name="Chalopin D."/>
            <person name="Juanchich A."/>
            <person name="Bernard M."/>
            <person name="Noel B."/>
            <person name="Bento P."/>
            <person name="Da Silva C."/>
            <person name="Labadie K."/>
            <person name="Alberti A."/>
            <person name="Aury J.M."/>
            <person name="Louis A."/>
            <person name="Dehais P."/>
            <person name="Bardou P."/>
            <person name="Montfort J."/>
            <person name="Klopp C."/>
            <person name="Cabau C."/>
            <person name="Gaspin C."/>
            <person name="Thorgaard G.H."/>
            <person name="Boussaha M."/>
            <person name="Quillet E."/>
            <person name="Guyomard R."/>
            <person name="Galiana D."/>
            <person name="Bobe J."/>
            <person name="Volff J.N."/>
            <person name="Genet C."/>
            <person name="Wincker P."/>
            <person name="Jaillon O."/>
            <person name="Roest Crollius H."/>
            <person name="Guiguen Y."/>
        </authorList>
    </citation>
    <scope>NUCLEOTIDE SEQUENCE [LARGE SCALE GENOMIC DNA]</scope>
</reference>
<organism evidence="1 2">
    <name type="scientific">Oncorhynchus mykiss</name>
    <name type="common">Rainbow trout</name>
    <name type="synonym">Salmo gairdneri</name>
    <dbReference type="NCBI Taxonomy" id="8022"/>
    <lineage>
        <taxon>Eukaryota</taxon>
        <taxon>Metazoa</taxon>
        <taxon>Chordata</taxon>
        <taxon>Craniata</taxon>
        <taxon>Vertebrata</taxon>
        <taxon>Euteleostomi</taxon>
        <taxon>Actinopterygii</taxon>
        <taxon>Neopterygii</taxon>
        <taxon>Teleostei</taxon>
        <taxon>Protacanthopterygii</taxon>
        <taxon>Salmoniformes</taxon>
        <taxon>Salmonidae</taxon>
        <taxon>Salmoninae</taxon>
        <taxon>Oncorhynchus</taxon>
    </lineage>
</organism>
<dbReference type="STRING" id="8022.A0A060ZA26"/>
<reference evidence="1" key="2">
    <citation type="submission" date="2014-03" db="EMBL/GenBank/DDBJ databases">
        <authorList>
            <person name="Genoscope - CEA"/>
        </authorList>
    </citation>
    <scope>NUCLEOTIDE SEQUENCE</scope>
</reference>
<evidence type="ECO:0000313" key="1">
    <source>
        <dbReference type="EMBL" id="CDR00891.1"/>
    </source>
</evidence>
<accession>A0A060ZA26</accession>
<dbReference type="Proteomes" id="UP000193380">
    <property type="component" value="Unassembled WGS sequence"/>
</dbReference>
<dbReference type="AlphaFoldDB" id="A0A060ZA26"/>
<gene>
    <name evidence="1" type="ORF">GSONMT00002711001</name>
</gene>
<name>A0A060ZA26_ONCMY</name>
<protein>
    <submittedName>
        <fullName evidence="1">Uncharacterized protein</fullName>
    </submittedName>
</protein>
<dbReference type="EMBL" id="FR962272">
    <property type="protein sequence ID" value="CDR00891.1"/>
    <property type="molecule type" value="Genomic_DNA"/>
</dbReference>